<protein>
    <submittedName>
        <fullName evidence="2">FRG domain-containing protein</fullName>
    </submittedName>
</protein>
<reference evidence="2 3" key="1">
    <citation type="submission" date="2019-03" db="EMBL/GenBank/DDBJ databases">
        <title>Subsurface microbial communities from deep shales in Ohio and West Virginia, USA.</title>
        <authorList>
            <person name="Wrighton K."/>
        </authorList>
    </citation>
    <scope>NUCLEOTIDE SEQUENCE [LARGE SCALE GENOMIC DNA]</scope>
    <source>
        <strain evidence="2 3">MSL 7</strain>
    </source>
</reference>
<evidence type="ECO:0000313" key="3">
    <source>
        <dbReference type="Proteomes" id="UP000295176"/>
    </source>
</evidence>
<dbReference type="InterPro" id="IPR014966">
    <property type="entry name" value="FRG-dom"/>
</dbReference>
<gene>
    <name evidence="2" type="ORF">C7957_1591</name>
</gene>
<dbReference type="EMBL" id="SNXX01000059">
    <property type="protein sequence ID" value="TDP80771.1"/>
    <property type="molecule type" value="Genomic_DNA"/>
</dbReference>
<dbReference type="AlphaFoldDB" id="A0A4R6R4G7"/>
<dbReference type="Pfam" id="PF08867">
    <property type="entry name" value="FRG"/>
    <property type="match status" value="1"/>
</dbReference>
<organism evidence="2 3">
    <name type="scientific">Halanaerobium saccharolyticum</name>
    <dbReference type="NCBI Taxonomy" id="43595"/>
    <lineage>
        <taxon>Bacteria</taxon>
        <taxon>Bacillati</taxon>
        <taxon>Bacillota</taxon>
        <taxon>Clostridia</taxon>
        <taxon>Halanaerobiales</taxon>
        <taxon>Halanaerobiaceae</taxon>
        <taxon>Halanaerobium</taxon>
    </lineage>
</organism>
<feature type="domain" description="FRG" evidence="1">
    <location>
        <begin position="29"/>
        <end position="125"/>
    </location>
</feature>
<dbReference type="Proteomes" id="UP000295176">
    <property type="component" value="Unassembled WGS sequence"/>
</dbReference>
<accession>A0A4R6R4G7</accession>
<sequence>MENKIIVESWKQLQDELFNNSWNKDIERYRSNYAFRGLSDKDYQLKTSLNRVCGDYERLEKNLLRNFKKYSRSAFDNTNDFWNYLSIAQHHGLPTRLLDWTYSPYVALHFATEDLKKYDKDAVIWCVDFIEAHKQLPVSLKELLEKASANSFTTEMLNEKINNFRELQTISEDDVLIFFEPPSIDDRIINQYAIFSVLSNPKIYLDKWLTKNKDLYKKIIIPSELKWEVRDKLDQANITERVLFPGLDGLCDWLSRHYTPR</sequence>
<dbReference type="SMART" id="SM00901">
    <property type="entry name" value="FRG"/>
    <property type="match status" value="1"/>
</dbReference>
<comment type="caution">
    <text evidence="2">The sequence shown here is derived from an EMBL/GenBank/DDBJ whole genome shotgun (WGS) entry which is preliminary data.</text>
</comment>
<name>A0A4R6R4G7_9FIRM</name>
<evidence type="ECO:0000313" key="2">
    <source>
        <dbReference type="EMBL" id="TDP80771.1"/>
    </source>
</evidence>
<proteinExistence type="predicted"/>
<evidence type="ECO:0000259" key="1">
    <source>
        <dbReference type="SMART" id="SM00901"/>
    </source>
</evidence>
<dbReference type="RefSeq" id="WP_133531379.1">
    <property type="nucleotide sequence ID" value="NZ_SNXX01000059.1"/>
</dbReference>